<comment type="caution">
    <text evidence="2">The sequence shown here is derived from an EMBL/GenBank/DDBJ whole genome shotgun (WGS) entry which is preliminary data.</text>
</comment>
<protein>
    <submittedName>
        <fullName evidence="2">Uncharacterized protein</fullName>
    </submittedName>
</protein>
<dbReference type="Proteomes" id="UP000646548">
    <property type="component" value="Unassembled WGS sequence"/>
</dbReference>
<accession>A0A834BY83</accession>
<feature type="compositionally biased region" description="Polar residues" evidence="1">
    <location>
        <begin position="35"/>
        <end position="50"/>
    </location>
</feature>
<organism evidence="2 3">
    <name type="scientific">Oryzias melastigma</name>
    <name type="common">Marine medaka</name>
    <dbReference type="NCBI Taxonomy" id="30732"/>
    <lineage>
        <taxon>Eukaryota</taxon>
        <taxon>Metazoa</taxon>
        <taxon>Chordata</taxon>
        <taxon>Craniata</taxon>
        <taxon>Vertebrata</taxon>
        <taxon>Euteleostomi</taxon>
        <taxon>Actinopterygii</taxon>
        <taxon>Neopterygii</taxon>
        <taxon>Teleostei</taxon>
        <taxon>Neoteleostei</taxon>
        <taxon>Acanthomorphata</taxon>
        <taxon>Ovalentaria</taxon>
        <taxon>Atherinomorphae</taxon>
        <taxon>Beloniformes</taxon>
        <taxon>Adrianichthyidae</taxon>
        <taxon>Oryziinae</taxon>
        <taxon>Oryzias</taxon>
    </lineage>
</organism>
<name>A0A834BY83_ORYME</name>
<evidence type="ECO:0000313" key="3">
    <source>
        <dbReference type="Proteomes" id="UP000646548"/>
    </source>
</evidence>
<dbReference type="EMBL" id="WKFB01000471">
    <property type="protein sequence ID" value="KAF6721993.1"/>
    <property type="molecule type" value="Genomic_DNA"/>
</dbReference>
<dbReference type="AlphaFoldDB" id="A0A834BY83"/>
<reference evidence="2" key="1">
    <citation type="journal article" name="BMC Genomics">
        <title>Long-read sequencing and de novo genome assembly of marine medaka (Oryzias melastigma).</title>
        <authorList>
            <person name="Liang P."/>
            <person name="Saqib H.S.A."/>
            <person name="Ni X."/>
            <person name="Shen Y."/>
        </authorList>
    </citation>
    <scope>NUCLEOTIDE SEQUENCE</scope>
    <source>
        <strain evidence="2">Bigg-433</strain>
    </source>
</reference>
<evidence type="ECO:0000313" key="2">
    <source>
        <dbReference type="EMBL" id="KAF6721993.1"/>
    </source>
</evidence>
<evidence type="ECO:0000256" key="1">
    <source>
        <dbReference type="SAM" id="MobiDB-lite"/>
    </source>
</evidence>
<feature type="region of interest" description="Disordered" evidence="1">
    <location>
        <begin position="32"/>
        <end position="53"/>
    </location>
</feature>
<sequence>MLGITFPVWECQKQQRRWKRILSPVYIPSHLHPQHVSTSSNNPGTVTPLGSSDGDLPPSISNGFSLTLLQFSAHSRLFYEQTQSSEGSFCASLSLFSDS</sequence>
<proteinExistence type="predicted"/>
<gene>
    <name evidence="2" type="ORF">FQA47_007588</name>
</gene>